<comment type="caution">
    <text evidence="2">The sequence shown here is derived from an EMBL/GenBank/DDBJ whole genome shotgun (WGS) entry which is preliminary data.</text>
</comment>
<protein>
    <submittedName>
        <fullName evidence="2">Uncharacterized protein</fullName>
    </submittedName>
</protein>
<evidence type="ECO:0000313" key="3">
    <source>
        <dbReference type="Proteomes" id="UP001595803"/>
    </source>
</evidence>
<gene>
    <name evidence="2" type="ORF">ACFOSB_10390</name>
</gene>
<evidence type="ECO:0000256" key="1">
    <source>
        <dbReference type="SAM" id="SignalP"/>
    </source>
</evidence>
<organism evidence="2 3">
    <name type="scientific">Deinococcus rufus</name>
    <dbReference type="NCBI Taxonomy" id="2136097"/>
    <lineage>
        <taxon>Bacteria</taxon>
        <taxon>Thermotogati</taxon>
        <taxon>Deinococcota</taxon>
        <taxon>Deinococci</taxon>
        <taxon>Deinococcales</taxon>
        <taxon>Deinococcaceae</taxon>
        <taxon>Deinococcus</taxon>
    </lineage>
</organism>
<proteinExistence type="predicted"/>
<name>A0ABV7Z797_9DEIO</name>
<dbReference type="EMBL" id="JBHRZG010000010">
    <property type="protein sequence ID" value="MFC3833267.1"/>
    <property type="molecule type" value="Genomic_DNA"/>
</dbReference>
<dbReference type="RefSeq" id="WP_322472687.1">
    <property type="nucleotide sequence ID" value="NZ_JBHRZG010000010.1"/>
</dbReference>
<evidence type="ECO:0000313" key="2">
    <source>
        <dbReference type="EMBL" id="MFC3833267.1"/>
    </source>
</evidence>
<sequence length="44" mass="4364">MKKNLRSAAAVGIAFMLTVAVAAPGGTTSLEKSAKATTSLSIAK</sequence>
<keyword evidence="3" id="KW-1185">Reference proteome</keyword>
<feature type="chain" id="PRO_5045534380" evidence="1">
    <location>
        <begin position="23"/>
        <end position="44"/>
    </location>
</feature>
<keyword evidence="1" id="KW-0732">Signal</keyword>
<reference evidence="3" key="1">
    <citation type="journal article" date="2019" name="Int. J. Syst. Evol. Microbiol.">
        <title>The Global Catalogue of Microorganisms (GCM) 10K type strain sequencing project: providing services to taxonomists for standard genome sequencing and annotation.</title>
        <authorList>
            <consortium name="The Broad Institute Genomics Platform"/>
            <consortium name="The Broad Institute Genome Sequencing Center for Infectious Disease"/>
            <person name="Wu L."/>
            <person name="Ma J."/>
        </authorList>
    </citation>
    <scope>NUCLEOTIDE SEQUENCE [LARGE SCALE GENOMIC DNA]</scope>
    <source>
        <strain evidence="3">CCTCC AB 2017081</strain>
    </source>
</reference>
<dbReference type="Proteomes" id="UP001595803">
    <property type="component" value="Unassembled WGS sequence"/>
</dbReference>
<feature type="signal peptide" evidence="1">
    <location>
        <begin position="1"/>
        <end position="22"/>
    </location>
</feature>
<accession>A0ABV7Z797</accession>